<organism evidence="1 2">
    <name type="scientific">Anaeromicropila populeti</name>
    <dbReference type="NCBI Taxonomy" id="37658"/>
    <lineage>
        <taxon>Bacteria</taxon>
        <taxon>Bacillati</taxon>
        <taxon>Bacillota</taxon>
        <taxon>Clostridia</taxon>
        <taxon>Lachnospirales</taxon>
        <taxon>Lachnospiraceae</taxon>
        <taxon>Anaeromicropila</taxon>
    </lineage>
</organism>
<accession>A0A1I6L0V5</accession>
<proteinExistence type="predicted"/>
<dbReference type="Proteomes" id="UP000199659">
    <property type="component" value="Unassembled WGS sequence"/>
</dbReference>
<keyword evidence="2" id="KW-1185">Reference proteome</keyword>
<evidence type="ECO:0000313" key="1">
    <source>
        <dbReference type="EMBL" id="SFR97123.1"/>
    </source>
</evidence>
<gene>
    <name evidence="1" type="ORF">SAMN05661086_02971</name>
</gene>
<name>A0A1I6L0V5_9FIRM</name>
<dbReference type="EMBL" id="FOYZ01000012">
    <property type="protein sequence ID" value="SFR97123.1"/>
    <property type="molecule type" value="Genomic_DNA"/>
</dbReference>
<evidence type="ECO:0000313" key="2">
    <source>
        <dbReference type="Proteomes" id="UP000199659"/>
    </source>
</evidence>
<sequence>MKVEGNFKFLGTEEFKNKEGKSFTSAGFLQGLDVEKILLNEEHQQIIRGLKPMQDVKCVLKISINQDRTYVNLLEVVPISAK</sequence>
<dbReference type="AlphaFoldDB" id="A0A1I6L0V5"/>
<protein>
    <submittedName>
        <fullName evidence="1">Uncharacterized protein</fullName>
    </submittedName>
</protein>
<dbReference type="OrthoDB" id="2067160at2"/>
<dbReference type="RefSeq" id="WP_092562363.1">
    <property type="nucleotide sequence ID" value="NZ_FOYZ01000012.1"/>
</dbReference>
<reference evidence="1 2" key="1">
    <citation type="submission" date="2016-10" db="EMBL/GenBank/DDBJ databases">
        <authorList>
            <person name="de Groot N.N."/>
        </authorList>
    </citation>
    <scope>NUCLEOTIDE SEQUENCE [LARGE SCALE GENOMIC DNA]</scope>
    <source>
        <strain evidence="1 2">743A</strain>
    </source>
</reference>